<dbReference type="Pfam" id="PF03466">
    <property type="entry name" value="LysR_substrate"/>
    <property type="match status" value="1"/>
</dbReference>
<dbReference type="AlphaFoldDB" id="A0A1H6WM00"/>
<dbReference type="InterPro" id="IPR005119">
    <property type="entry name" value="LysR_subst-bd"/>
</dbReference>
<keyword evidence="3 6" id="KW-0238">DNA-binding</keyword>
<keyword evidence="7" id="KW-1185">Reference proteome</keyword>
<reference evidence="6 7" key="1">
    <citation type="submission" date="2016-10" db="EMBL/GenBank/DDBJ databases">
        <authorList>
            <person name="de Groot N.N."/>
        </authorList>
    </citation>
    <scope>NUCLEOTIDE SEQUENCE [LARGE SCALE GENOMIC DNA]</scope>
    <source>
        <strain evidence="6 7">DSM 19938</strain>
    </source>
</reference>
<dbReference type="STRING" id="408657.SAMN04487995_3635"/>
<evidence type="ECO:0000256" key="3">
    <source>
        <dbReference type="ARBA" id="ARBA00023125"/>
    </source>
</evidence>
<dbReference type="FunFam" id="1.10.10.10:FF:000001">
    <property type="entry name" value="LysR family transcriptional regulator"/>
    <property type="match status" value="1"/>
</dbReference>
<dbReference type="PRINTS" id="PR00039">
    <property type="entry name" value="HTHLYSR"/>
</dbReference>
<gene>
    <name evidence="6" type="ORF">SAMN04487995_3635</name>
</gene>
<name>A0A1H6WM00_9BACT</name>
<dbReference type="OrthoDB" id="9785745at2"/>
<dbReference type="PROSITE" id="PS50931">
    <property type="entry name" value="HTH_LYSR"/>
    <property type="match status" value="1"/>
</dbReference>
<dbReference type="Gene3D" id="1.10.10.10">
    <property type="entry name" value="Winged helix-like DNA-binding domain superfamily/Winged helix DNA-binding domain"/>
    <property type="match status" value="1"/>
</dbReference>
<dbReference type="Pfam" id="PF00126">
    <property type="entry name" value="HTH_1"/>
    <property type="match status" value="1"/>
</dbReference>
<dbReference type="PANTHER" id="PTHR30126:SF39">
    <property type="entry name" value="HTH-TYPE TRANSCRIPTIONAL REGULATOR CYSL"/>
    <property type="match status" value="1"/>
</dbReference>
<evidence type="ECO:0000313" key="6">
    <source>
        <dbReference type="EMBL" id="SEJ17948.1"/>
    </source>
</evidence>
<proteinExistence type="inferred from homology"/>
<dbReference type="Gene3D" id="3.40.190.290">
    <property type="match status" value="1"/>
</dbReference>
<dbReference type="InterPro" id="IPR036390">
    <property type="entry name" value="WH_DNA-bd_sf"/>
</dbReference>
<dbReference type="InterPro" id="IPR036388">
    <property type="entry name" value="WH-like_DNA-bd_sf"/>
</dbReference>
<dbReference type="SUPFAM" id="SSF46785">
    <property type="entry name" value="Winged helix' DNA-binding domain"/>
    <property type="match status" value="1"/>
</dbReference>
<dbReference type="InterPro" id="IPR000847">
    <property type="entry name" value="LysR_HTH_N"/>
</dbReference>
<evidence type="ECO:0000259" key="5">
    <source>
        <dbReference type="PROSITE" id="PS50931"/>
    </source>
</evidence>
<keyword evidence="4" id="KW-0804">Transcription</keyword>
<sequence>MLDFRLKVFYTVAQTLNFNRAAAQLNISQPAVTKHIKELEQQYNTTLFDRAKKRIILTRSGEILLQHAHLIFEQYQKLDFDINLLQNKTEGVLHIGASTTIAQYVLPSYLARFHQRFPEIKIELTMANSLVIEQMLVEKKIELGLVEGTAHNSDLKYSPFVKDEIVLVSRPKNSLLKKRAISLKDLTKLPLLTRETGSGTSEIIEDYLQKFGIKMRDLNIHMQLGSTESIKNYLLFSDTFAFLSVYSVKQDLTDDRLCIIDIDELEMTRTFSFVTRQGQPSPLSRLFVRFCSLKR</sequence>
<evidence type="ECO:0000256" key="2">
    <source>
        <dbReference type="ARBA" id="ARBA00023015"/>
    </source>
</evidence>
<dbReference type="SUPFAM" id="SSF53850">
    <property type="entry name" value="Periplasmic binding protein-like II"/>
    <property type="match status" value="1"/>
</dbReference>
<organism evidence="6 7">
    <name type="scientific">Dyadobacter koreensis</name>
    <dbReference type="NCBI Taxonomy" id="408657"/>
    <lineage>
        <taxon>Bacteria</taxon>
        <taxon>Pseudomonadati</taxon>
        <taxon>Bacteroidota</taxon>
        <taxon>Cytophagia</taxon>
        <taxon>Cytophagales</taxon>
        <taxon>Spirosomataceae</taxon>
        <taxon>Dyadobacter</taxon>
    </lineage>
</organism>
<evidence type="ECO:0000313" key="7">
    <source>
        <dbReference type="Proteomes" id="UP000199532"/>
    </source>
</evidence>
<dbReference type="Proteomes" id="UP000199532">
    <property type="component" value="Unassembled WGS sequence"/>
</dbReference>
<dbReference type="GO" id="GO:0000976">
    <property type="term" value="F:transcription cis-regulatory region binding"/>
    <property type="evidence" value="ECO:0007669"/>
    <property type="project" value="TreeGrafter"/>
</dbReference>
<evidence type="ECO:0000256" key="1">
    <source>
        <dbReference type="ARBA" id="ARBA00009437"/>
    </source>
</evidence>
<dbReference type="CDD" id="cd08420">
    <property type="entry name" value="PBP2_CysL_like"/>
    <property type="match status" value="1"/>
</dbReference>
<comment type="similarity">
    <text evidence="1">Belongs to the LysR transcriptional regulatory family.</text>
</comment>
<feature type="domain" description="HTH lysR-type" evidence="5">
    <location>
        <begin position="1"/>
        <end position="58"/>
    </location>
</feature>
<protein>
    <submittedName>
        <fullName evidence="6">DNA-binding transcriptional regulator, LysR family</fullName>
    </submittedName>
</protein>
<keyword evidence="2" id="KW-0805">Transcription regulation</keyword>
<dbReference type="GO" id="GO:0003700">
    <property type="term" value="F:DNA-binding transcription factor activity"/>
    <property type="evidence" value="ECO:0007669"/>
    <property type="project" value="InterPro"/>
</dbReference>
<dbReference type="RefSeq" id="WP_090337545.1">
    <property type="nucleotide sequence ID" value="NZ_FNXY01000005.1"/>
</dbReference>
<evidence type="ECO:0000256" key="4">
    <source>
        <dbReference type="ARBA" id="ARBA00023163"/>
    </source>
</evidence>
<accession>A0A1H6WM00</accession>
<dbReference type="EMBL" id="FNXY01000005">
    <property type="protein sequence ID" value="SEJ17948.1"/>
    <property type="molecule type" value="Genomic_DNA"/>
</dbReference>
<dbReference type="PANTHER" id="PTHR30126">
    <property type="entry name" value="HTH-TYPE TRANSCRIPTIONAL REGULATOR"/>
    <property type="match status" value="1"/>
</dbReference>